<dbReference type="RefSeq" id="WP_015017872.1">
    <property type="nucleotide sequence ID" value="NC_018719.1"/>
</dbReference>
<dbReference type="STRING" id="1237085.Ngar_c03770"/>
<dbReference type="NCBIfam" id="TIGR01896">
    <property type="entry name" value="cas_AF1879"/>
    <property type="match status" value="1"/>
</dbReference>
<evidence type="ECO:0000313" key="2">
    <source>
        <dbReference type="Proteomes" id="UP000008037"/>
    </source>
</evidence>
<dbReference type="EMBL" id="CP002408">
    <property type="protein sequence ID" value="AFU57325.1"/>
    <property type="molecule type" value="Genomic_DNA"/>
</dbReference>
<protein>
    <submittedName>
        <fullName evidence="1">CRISPR-associated protein, Csa1 family</fullName>
    </submittedName>
</protein>
<dbReference type="InParanoid" id="K0ICJ6"/>
<organism evidence="1 2">
    <name type="scientific">Nitrososphaera gargensis (strain Ga9.2)</name>
    <dbReference type="NCBI Taxonomy" id="1237085"/>
    <lineage>
        <taxon>Archaea</taxon>
        <taxon>Nitrososphaerota</taxon>
        <taxon>Nitrososphaeria</taxon>
        <taxon>Nitrososphaerales</taxon>
        <taxon>Nitrososphaeraceae</taxon>
        <taxon>Nitrososphaera</taxon>
    </lineage>
</organism>
<name>K0ICJ6_NITGG</name>
<dbReference type="GeneID" id="13796553"/>
<gene>
    <name evidence="1" type="primary">csa1</name>
    <name evidence="1" type="ordered locus">Ngar_c03770</name>
</gene>
<proteinExistence type="predicted"/>
<dbReference type="Proteomes" id="UP000008037">
    <property type="component" value="Chromosome"/>
</dbReference>
<dbReference type="OrthoDB" id="19284at2157"/>
<dbReference type="Pfam" id="PF06023">
    <property type="entry name" value="Csa1"/>
    <property type="match status" value="1"/>
</dbReference>
<dbReference type="InterPro" id="IPR011604">
    <property type="entry name" value="PDDEXK-like_dom_sf"/>
</dbReference>
<dbReference type="KEGG" id="nga:Ngar_c03770"/>
<accession>K0ICJ6</accession>
<evidence type="ECO:0000313" key="1">
    <source>
        <dbReference type="EMBL" id="AFU57325.1"/>
    </source>
</evidence>
<keyword evidence="2" id="KW-1185">Reference proteome</keyword>
<sequence>MYFLSGEDRRRLFKGIVSRGRTMTVDESLRGWNWDKPPIEPPYDTIKLGVYEVASQYCQSGRDVFVRRIDGIKGVPSKDMVRGLVYHYAVADEISVAKAYMYKQGVLGAAGLYEHLKAKSEERFASYMLTHGEYFREAAFTEADIEEVKMNLDKLWGYEASQMAASIKAILSKQPRIGIDALVHTAIPVIVEQKIDGSALGLSTHLSVDAFSFDSIILDLKTGEEKEFHKLSTTGYALVYESIFEYPINVGCVVYVNFSNNSPVPIIKRVPHLIDETLRREFLEARDLRMKMIYDRRDPGLPRKCYAKCQYLRHCGVGPEQIEVSA</sequence>
<dbReference type="AlphaFoldDB" id="K0ICJ6"/>
<dbReference type="InterPro" id="IPR009260">
    <property type="entry name" value="CRISPR-ass_Csa1"/>
</dbReference>
<reference evidence="1 2" key="1">
    <citation type="journal article" date="2012" name="Environ. Microbiol.">
        <title>The genome of the ammonia-oxidizing Candidatus Nitrososphaera gargensis: insights into metabolic versatility and environmental adaptations.</title>
        <authorList>
            <person name="Spang A."/>
            <person name="Poehlein A."/>
            <person name="Offre P."/>
            <person name="Zumbragel S."/>
            <person name="Haider S."/>
            <person name="Rychlik N."/>
            <person name="Nowka B."/>
            <person name="Schmeisser C."/>
            <person name="Lebedeva E.V."/>
            <person name="Rattei T."/>
            <person name="Bohm C."/>
            <person name="Schmid M."/>
            <person name="Galushko A."/>
            <person name="Hatzenpichler R."/>
            <person name="Weinmaier T."/>
            <person name="Daniel R."/>
            <person name="Schleper C."/>
            <person name="Spieck E."/>
            <person name="Streit W."/>
            <person name="Wagner M."/>
        </authorList>
    </citation>
    <scope>NUCLEOTIDE SEQUENCE [LARGE SCALE GENOMIC DNA]</scope>
    <source>
        <strain evidence="2">Ga9.2</strain>
    </source>
</reference>
<dbReference type="HOGENOM" id="CLU_905009_0_0_2"/>
<dbReference type="Gene3D" id="3.90.320.10">
    <property type="match status" value="1"/>
</dbReference>